<keyword evidence="3" id="KW-0238">DNA-binding</keyword>
<dbReference type="Gene3D" id="1.10.10.10">
    <property type="entry name" value="Winged helix-like DNA-binding domain superfamily/Winged helix DNA-binding domain"/>
    <property type="match status" value="1"/>
</dbReference>
<dbReference type="InterPro" id="IPR036390">
    <property type="entry name" value="WH_DNA-bd_sf"/>
</dbReference>
<keyword evidence="6" id="KW-1185">Reference proteome</keyword>
<dbReference type="GO" id="GO:0003677">
    <property type="term" value="F:DNA binding"/>
    <property type="evidence" value="ECO:0007669"/>
    <property type="project" value="UniProtKB-KW"/>
</dbReference>
<protein>
    <submittedName>
        <fullName evidence="5">Copper transport repressor, CopY/TcrY family</fullName>
    </submittedName>
</protein>
<dbReference type="OrthoDB" id="1849040at2"/>
<dbReference type="GO" id="GO:0045892">
    <property type="term" value="P:negative regulation of DNA-templated transcription"/>
    <property type="evidence" value="ECO:0007669"/>
    <property type="project" value="InterPro"/>
</dbReference>
<dbReference type="SUPFAM" id="SSF46785">
    <property type="entry name" value="Winged helix' DNA-binding domain"/>
    <property type="match status" value="1"/>
</dbReference>
<reference evidence="5 6" key="1">
    <citation type="submission" date="2017-04" db="EMBL/GenBank/DDBJ databases">
        <authorList>
            <person name="Afonso C.L."/>
            <person name="Miller P.J."/>
            <person name="Scott M.A."/>
            <person name="Spackman E."/>
            <person name="Goraichik I."/>
            <person name="Dimitrov K.M."/>
            <person name="Suarez D.L."/>
            <person name="Swayne D.E."/>
        </authorList>
    </citation>
    <scope>NUCLEOTIDE SEQUENCE [LARGE SCALE GENOMIC DNA]</scope>
    <source>
        <strain evidence="5 6">LMG26642</strain>
    </source>
</reference>
<evidence type="ECO:0000256" key="3">
    <source>
        <dbReference type="ARBA" id="ARBA00023125"/>
    </source>
</evidence>
<dbReference type="InterPro" id="IPR036388">
    <property type="entry name" value="WH-like_DNA-bd_sf"/>
</dbReference>
<evidence type="ECO:0000256" key="1">
    <source>
        <dbReference type="ARBA" id="ARBA00011046"/>
    </source>
</evidence>
<evidence type="ECO:0000256" key="2">
    <source>
        <dbReference type="ARBA" id="ARBA00023015"/>
    </source>
</evidence>
<dbReference type="PIRSF" id="PIRSF019455">
    <property type="entry name" value="CopR_AtkY"/>
    <property type="match status" value="1"/>
</dbReference>
<gene>
    <name evidence="5" type="ORF">SAMN04488700_0425</name>
</gene>
<dbReference type="RefSeq" id="WP_085558763.1">
    <property type="nucleotide sequence ID" value="NZ_FOAH01000029.1"/>
</dbReference>
<sequence>MTAKLKLAITDAEWEIMRVIWTAKSASSKEIISVLQDKMGWKPTTIKTLIGRLVEKNLLATQAVGNKFIYTPTVTEEESVKKVTLDVFSHICNKKIGKTIVNILAEATLSHDDILLLTEVLEQKKKQAVNEIACNCTKGQCDCCKE</sequence>
<dbReference type="NCBIfam" id="TIGR02698">
    <property type="entry name" value="CopY_TcrY"/>
    <property type="match status" value="1"/>
</dbReference>
<evidence type="ECO:0000313" key="6">
    <source>
        <dbReference type="Proteomes" id="UP000193435"/>
    </source>
</evidence>
<organism evidence="5 6">
    <name type="scientific">Carnobacterium iners</name>
    <dbReference type="NCBI Taxonomy" id="1073423"/>
    <lineage>
        <taxon>Bacteria</taxon>
        <taxon>Bacillati</taxon>
        <taxon>Bacillota</taxon>
        <taxon>Bacilli</taxon>
        <taxon>Lactobacillales</taxon>
        <taxon>Carnobacteriaceae</taxon>
        <taxon>Carnobacterium</taxon>
    </lineage>
</organism>
<keyword evidence="2" id="KW-0805">Transcription regulation</keyword>
<proteinExistence type="inferred from homology"/>
<dbReference type="AlphaFoldDB" id="A0A1X7MQF0"/>
<dbReference type="EMBL" id="FXBJ01000002">
    <property type="protein sequence ID" value="SMH27050.1"/>
    <property type="molecule type" value="Genomic_DNA"/>
</dbReference>
<dbReference type="Proteomes" id="UP000193435">
    <property type="component" value="Unassembled WGS sequence"/>
</dbReference>
<name>A0A1X7MQF0_9LACT</name>
<evidence type="ECO:0000313" key="5">
    <source>
        <dbReference type="EMBL" id="SMH27050.1"/>
    </source>
</evidence>
<comment type="similarity">
    <text evidence="1">Belongs to the BlaI transcriptional regulatory family.</text>
</comment>
<dbReference type="InterPro" id="IPR014071">
    <property type="entry name" value="Cu_transp_CopY/TcrY"/>
</dbReference>
<dbReference type="InterPro" id="IPR005650">
    <property type="entry name" value="BlaI_family"/>
</dbReference>
<dbReference type="STRING" id="1073423.SAMN04488700_0425"/>
<dbReference type="Pfam" id="PF03965">
    <property type="entry name" value="Penicillinase_R"/>
    <property type="match status" value="1"/>
</dbReference>
<keyword evidence="4" id="KW-0804">Transcription</keyword>
<evidence type="ECO:0000256" key="4">
    <source>
        <dbReference type="ARBA" id="ARBA00023163"/>
    </source>
</evidence>
<accession>A0A1X7MQF0</accession>